<evidence type="ECO:0000256" key="2">
    <source>
        <dbReference type="ARBA" id="ARBA00006006"/>
    </source>
</evidence>
<evidence type="ECO:0000256" key="11">
    <source>
        <dbReference type="PIRSR" id="PIRSR601842-1"/>
    </source>
</evidence>
<evidence type="ECO:0000256" key="14">
    <source>
        <dbReference type="SAM" id="MobiDB-lite"/>
    </source>
</evidence>
<feature type="active site" evidence="11">
    <location>
        <position position="470"/>
    </location>
</feature>
<feature type="compositionally biased region" description="Acidic residues" evidence="14">
    <location>
        <begin position="235"/>
        <end position="256"/>
    </location>
</feature>
<dbReference type="Pfam" id="PF07504">
    <property type="entry name" value="FTP"/>
    <property type="match status" value="1"/>
</dbReference>
<reference evidence="16 17" key="1">
    <citation type="journal article" date="2013" name="Chin. Sci. Bull.">
        <title>Genome survey uncovers the secrets of sex and lifestyle in caterpillar fungus.</title>
        <authorList>
            <person name="Hu X."/>
            <person name="Zhang Y."/>
            <person name="Xiao G."/>
            <person name="Zheng P."/>
            <person name="Xia Y."/>
            <person name="Zhang X."/>
            <person name="St Leger R.J."/>
            <person name="Liu X."/>
            <person name="Wang C."/>
        </authorList>
    </citation>
    <scope>NUCLEOTIDE SEQUENCE [LARGE SCALE GENOMIC DNA]</scope>
    <source>
        <strain evidence="17">Co18 / CGMCC 3.14243</strain>
        <tissue evidence="16">Fruit-body</tissue>
    </source>
</reference>
<evidence type="ECO:0000313" key="17">
    <source>
        <dbReference type="Proteomes" id="UP000019374"/>
    </source>
</evidence>
<dbReference type="AlphaFoldDB" id="T5AP25"/>
<evidence type="ECO:0000256" key="1">
    <source>
        <dbReference type="ARBA" id="ARBA00004613"/>
    </source>
</evidence>
<dbReference type="InterPro" id="IPR011096">
    <property type="entry name" value="FTP_domain"/>
</dbReference>
<dbReference type="Pfam" id="PF02128">
    <property type="entry name" value="Peptidase_M36"/>
    <property type="match status" value="1"/>
</dbReference>
<evidence type="ECO:0000256" key="10">
    <source>
        <dbReference type="ARBA" id="ARBA00023145"/>
    </source>
</evidence>
<dbReference type="InterPro" id="IPR050371">
    <property type="entry name" value="Fungal_virulence_M36"/>
</dbReference>
<evidence type="ECO:0000256" key="4">
    <source>
        <dbReference type="ARBA" id="ARBA00022670"/>
    </source>
</evidence>
<dbReference type="GO" id="GO:0004222">
    <property type="term" value="F:metalloendopeptidase activity"/>
    <property type="evidence" value="ECO:0007669"/>
    <property type="project" value="InterPro"/>
</dbReference>
<dbReference type="InterPro" id="IPR001842">
    <property type="entry name" value="Peptidase_M36"/>
</dbReference>
<feature type="compositionally biased region" description="Basic and acidic residues" evidence="14">
    <location>
        <begin position="666"/>
        <end position="684"/>
    </location>
</feature>
<comment type="cofactor">
    <cofactor evidence="12">
        <name>Zn(2+)</name>
        <dbReference type="ChEBI" id="CHEBI:29105"/>
    </cofactor>
    <text evidence="12">Binds 1 zinc ion per subunit.</text>
</comment>
<keyword evidence="9 13" id="KW-0482">Metalloprotease</keyword>
<protein>
    <recommendedName>
        <fullName evidence="13">Extracellular metalloproteinase</fullName>
        <ecNumber evidence="13">3.4.24.-</ecNumber>
    </recommendedName>
    <alternativeName>
        <fullName evidence="13">Fungalysin</fullName>
    </alternativeName>
</protein>
<evidence type="ECO:0000259" key="15">
    <source>
        <dbReference type="Pfam" id="PF07504"/>
    </source>
</evidence>
<accession>T5AP25</accession>
<keyword evidence="7 13" id="KW-0378">Hydrolase</keyword>
<dbReference type="InterPro" id="IPR027268">
    <property type="entry name" value="Peptidase_M4/M1_CTD_sf"/>
</dbReference>
<dbReference type="Gene3D" id="3.10.170.10">
    <property type="match status" value="1"/>
</dbReference>
<feature type="domain" description="FTP" evidence="15">
    <location>
        <begin position="72"/>
        <end position="123"/>
    </location>
</feature>
<dbReference type="EC" id="3.4.24.-" evidence="13"/>
<comment type="subcellular location">
    <subcellularLocation>
        <location evidence="1 13">Secreted</location>
    </subcellularLocation>
</comment>
<dbReference type="Proteomes" id="UP000019374">
    <property type="component" value="Unassembled WGS sequence"/>
</dbReference>
<keyword evidence="5 12" id="KW-0479">Metal-binding</keyword>
<gene>
    <name evidence="16" type="ORF">OCS_00695</name>
</gene>
<dbReference type="GO" id="GO:0008270">
    <property type="term" value="F:zinc ion binding"/>
    <property type="evidence" value="ECO:0007669"/>
    <property type="project" value="InterPro"/>
</dbReference>
<keyword evidence="3 13" id="KW-0964">Secreted</keyword>
<keyword evidence="6" id="KW-0732">Signal</keyword>
<keyword evidence="8 12" id="KW-0862">Zinc</keyword>
<proteinExistence type="inferred from homology"/>
<dbReference type="GO" id="GO:0006508">
    <property type="term" value="P:proteolysis"/>
    <property type="evidence" value="ECO:0007669"/>
    <property type="project" value="UniProtKB-KW"/>
</dbReference>
<evidence type="ECO:0000256" key="9">
    <source>
        <dbReference type="ARBA" id="ARBA00023049"/>
    </source>
</evidence>
<feature type="binding site" evidence="12">
    <location>
        <position position="499"/>
    </location>
    <ligand>
        <name>Zn(2+)</name>
        <dbReference type="ChEBI" id="CHEBI:29105"/>
        <note>catalytic</note>
    </ligand>
</feature>
<dbReference type="CDD" id="cd09596">
    <property type="entry name" value="M36"/>
    <property type="match status" value="1"/>
</dbReference>
<evidence type="ECO:0000256" key="8">
    <source>
        <dbReference type="ARBA" id="ARBA00022833"/>
    </source>
</evidence>
<organism evidence="16 17">
    <name type="scientific">Ophiocordyceps sinensis (strain Co18 / CGMCC 3.14243)</name>
    <name type="common">Yarsagumba caterpillar fungus</name>
    <name type="synonym">Hirsutella sinensis</name>
    <dbReference type="NCBI Taxonomy" id="911162"/>
    <lineage>
        <taxon>Eukaryota</taxon>
        <taxon>Fungi</taxon>
        <taxon>Dikarya</taxon>
        <taxon>Ascomycota</taxon>
        <taxon>Pezizomycotina</taxon>
        <taxon>Sordariomycetes</taxon>
        <taxon>Hypocreomycetidae</taxon>
        <taxon>Hypocreales</taxon>
        <taxon>Ophiocordycipitaceae</taxon>
        <taxon>Ophiocordyceps</taxon>
    </lineage>
</organism>
<evidence type="ECO:0000256" key="12">
    <source>
        <dbReference type="PIRSR" id="PIRSR601842-2"/>
    </source>
</evidence>
<dbReference type="EMBL" id="KE652203">
    <property type="protein sequence ID" value="EQL03578.1"/>
    <property type="molecule type" value="Genomic_DNA"/>
</dbReference>
<dbReference type="MEROPS" id="M36.001"/>
<dbReference type="SUPFAM" id="SSF55486">
    <property type="entry name" value="Metalloproteases ('zincins'), catalytic domain"/>
    <property type="match status" value="1"/>
</dbReference>
<name>T5AP25_OPHSC</name>
<feature type="binding site" evidence="12">
    <location>
        <position position="235"/>
    </location>
    <ligand>
        <name>Zn(2+)</name>
        <dbReference type="ChEBI" id="CHEBI:29105"/>
        <note>catalytic</note>
    </ligand>
</feature>
<feature type="binding site" evidence="12">
    <location>
        <position position="473"/>
    </location>
    <ligand>
        <name>Zn(2+)</name>
        <dbReference type="ChEBI" id="CHEBI:29105"/>
        <note>catalytic</note>
    </ligand>
</feature>
<sequence>MRSSALAVIALAAVGRGITDDGDSIKKFPMPELSEYHGASEVRGDAAVKSIGKGRDYVETATELVKTVASGAQFRLVEDHYVGSDGIAHVYFKQTVHGIDIDNADFNVNVAPDGHVFSYGTSFYKGPVPEQNPLSKRRFSDPVDALRGAVSRLGLGVGLEGVRTRTMADDQHFAFDGTKGCVRAPQAKLTYFHRQDTGLSLTWRVETDVMRNWLVSYVDASDSATVHGVVNYVSDLDDSDPDDSDSDDSDSDDSDLDATFKVYPWGVTDPTAGDRKALEDPWNIDASPYTWVGDAGCKEHHTLRGNNAIAQVNISSYLAPNQSSIPLTNKLCTNRDDKGLTEEDLRLPCLYRPQSTDLDFVYPYSPAEPRKEEYRNASVTQLFYTANKYHDLLYVLGFNEEAGNFQANNSGNGGRDNDFVILNAQDGGGINNANFATPPDGQSGRMNMYMWNHSSPLRDGAFDATIVLHEYTHGLSNRLTGGPANAACLNSLESGGMGEGWSDFMAVASLLNTSYTRDSDFPISPWTFNNATGLRAFPYSTHKDRNPLTYEDVNAMGQVHRIGTVWATVLYEVVWNLVDAHGIDDCDVPEFSHKGVPKDGRYLAMKLVMGGMALQPCGPNMVSARDAILDADEALTGGRNKHLLWRGFAKRGLGVKAKYDATHRRGDFGVPDKSDHAKKPDHPKCSTCGS</sequence>
<dbReference type="PRINTS" id="PR00999">
    <property type="entry name" value="FUNGALYSIN"/>
</dbReference>
<dbReference type="OrthoDB" id="3227768at2759"/>
<keyword evidence="4 13" id="KW-0645">Protease</keyword>
<evidence type="ECO:0000256" key="13">
    <source>
        <dbReference type="RuleBase" id="RU364017"/>
    </source>
</evidence>
<evidence type="ECO:0000256" key="7">
    <source>
        <dbReference type="ARBA" id="ARBA00022801"/>
    </source>
</evidence>
<evidence type="ECO:0000313" key="16">
    <source>
        <dbReference type="EMBL" id="EQL03578.1"/>
    </source>
</evidence>
<feature type="binding site" evidence="12">
    <location>
        <position position="469"/>
    </location>
    <ligand>
        <name>Zn(2+)</name>
        <dbReference type="ChEBI" id="CHEBI:29105"/>
        <note>catalytic</note>
    </ligand>
</feature>
<comment type="similarity">
    <text evidence="2 13">Belongs to the peptidase M36 family.</text>
</comment>
<dbReference type="GO" id="GO:0005576">
    <property type="term" value="C:extracellular region"/>
    <property type="evidence" value="ECO:0007669"/>
    <property type="project" value="UniProtKB-SubCell"/>
</dbReference>
<evidence type="ECO:0000256" key="5">
    <source>
        <dbReference type="ARBA" id="ARBA00022723"/>
    </source>
</evidence>
<dbReference type="eggNOG" id="ENOG502QTDC">
    <property type="taxonomic scope" value="Eukaryota"/>
</dbReference>
<evidence type="ECO:0000256" key="6">
    <source>
        <dbReference type="ARBA" id="ARBA00022729"/>
    </source>
</evidence>
<dbReference type="Gene3D" id="1.10.390.10">
    <property type="entry name" value="Neutral Protease Domain 2"/>
    <property type="match status" value="1"/>
</dbReference>
<feature type="region of interest" description="Disordered" evidence="14">
    <location>
        <begin position="234"/>
        <end position="257"/>
    </location>
</feature>
<dbReference type="HOGENOM" id="CLU_012703_3_0_1"/>
<dbReference type="PANTHER" id="PTHR33478">
    <property type="entry name" value="EXTRACELLULAR METALLOPROTEINASE MEP"/>
    <property type="match status" value="1"/>
</dbReference>
<dbReference type="PANTHER" id="PTHR33478:SF1">
    <property type="entry name" value="EXTRACELLULAR METALLOPROTEINASE MEP"/>
    <property type="match status" value="1"/>
</dbReference>
<keyword evidence="10 13" id="KW-0865">Zymogen</keyword>
<evidence type="ECO:0000256" key="3">
    <source>
        <dbReference type="ARBA" id="ARBA00022525"/>
    </source>
</evidence>
<feature type="region of interest" description="Disordered" evidence="14">
    <location>
        <begin position="666"/>
        <end position="690"/>
    </location>
</feature>